<gene>
    <name evidence="2" type="ORF">Adt_06124</name>
</gene>
<sequence>MNKKLPRPQHIQQHGDDHEDDDGNFPMAQCLTPKAASDHSSIFYPAFDRKPGTLSSNTVTNSKEHVNAITTRSGVQLSEIHVKRLEKEEKQLIIDDEEKAKKKYAKSKEEDSNESVESSKVRASISVKAYVPPILFFRGCRSTSSTCSLKNFLKSSRNNTSTFPSLKR</sequence>
<feature type="region of interest" description="Disordered" evidence="1">
    <location>
        <begin position="1"/>
        <end position="30"/>
    </location>
</feature>
<accession>A0ABD1V880</accession>
<organism evidence="2 3">
    <name type="scientific">Abeliophyllum distichum</name>
    <dbReference type="NCBI Taxonomy" id="126358"/>
    <lineage>
        <taxon>Eukaryota</taxon>
        <taxon>Viridiplantae</taxon>
        <taxon>Streptophyta</taxon>
        <taxon>Embryophyta</taxon>
        <taxon>Tracheophyta</taxon>
        <taxon>Spermatophyta</taxon>
        <taxon>Magnoliopsida</taxon>
        <taxon>eudicotyledons</taxon>
        <taxon>Gunneridae</taxon>
        <taxon>Pentapetalae</taxon>
        <taxon>asterids</taxon>
        <taxon>lamiids</taxon>
        <taxon>Lamiales</taxon>
        <taxon>Oleaceae</taxon>
        <taxon>Forsythieae</taxon>
        <taxon>Abeliophyllum</taxon>
    </lineage>
</organism>
<comment type="caution">
    <text evidence="2">The sequence shown here is derived from an EMBL/GenBank/DDBJ whole genome shotgun (WGS) entry which is preliminary data.</text>
</comment>
<proteinExistence type="predicted"/>
<evidence type="ECO:0000313" key="3">
    <source>
        <dbReference type="Proteomes" id="UP001604336"/>
    </source>
</evidence>
<protein>
    <submittedName>
        <fullName evidence="2">Uncharacterized protein</fullName>
    </submittedName>
</protein>
<dbReference type="AlphaFoldDB" id="A0ABD1V880"/>
<name>A0ABD1V880_9LAMI</name>
<evidence type="ECO:0000313" key="2">
    <source>
        <dbReference type="EMBL" id="KAL2532773.1"/>
    </source>
</evidence>
<keyword evidence="3" id="KW-1185">Reference proteome</keyword>
<dbReference type="EMBL" id="JBFOLK010000002">
    <property type="protein sequence ID" value="KAL2532773.1"/>
    <property type="molecule type" value="Genomic_DNA"/>
</dbReference>
<dbReference type="Proteomes" id="UP001604336">
    <property type="component" value="Unassembled WGS sequence"/>
</dbReference>
<feature type="region of interest" description="Disordered" evidence="1">
    <location>
        <begin position="96"/>
        <end position="121"/>
    </location>
</feature>
<reference evidence="3" key="1">
    <citation type="submission" date="2024-07" db="EMBL/GenBank/DDBJ databases">
        <title>Two chromosome-level genome assemblies of Korean endemic species Abeliophyllum distichum and Forsythia ovata (Oleaceae).</title>
        <authorList>
            <person name="Jang H."/>
        </authorList>
    </citation>
    <scope>NUCLEOTIDE SEQUENCE [LARGE SCALE GENOMIC DNA]</scope>
</reference>
<evidence type="ECO:0000256" key="1">
    <source>
        <dbReference type="SAM" id="MobiDB-lite"/>
    </source>
</evidence>